<dbReference type="AlphaFoldDB" id="A0A9W9NE50"/>
<reference evidence="2" key="1">
    <citation type="submission" date="2022-12" db="EMBL/GenBank/DDBJ databases">
        <authorList>
            <person name="Petersen C."/>
        </authorList>
    </citation>
    <scope>NUCLEOTIDE SEQUENCE</scope>
    <source>
        <strain evidence="2">IBT 15544</strain>
    </source>
</reference>
<dbReference type="PROSITE" id="PS51186">
    <property type="entry name" value="GNAT"/>
    <property type="match status" value="1"/>
</dbReference>
<dbReference type="Gene3D" id="3.40.630.30">
    <property type="match status" value="1"/>
</dbReference>
<feature type="domain" description="N-acetyltransferase" evidence="1">
    <location>
        <begin position="10"/>
        <end position="224"/>
    </location>
</feature>
<gene>
    <name evidence="2" type="ORF">N7498_000287</name>
</gene>
<dbReference type="SUPFAM" id="SSF55729">
    <property type="entry name" value="Acyl-CoA N-acyltransferases (Nat)"/>
    <property type="match status" value="1"/>
</dbReference>
<dbReference type="OrthoDB" id="2326446at2759"/>
<dbReference type="Pfam" id="PF00583">
    <property type="entry name" value="Acetyltransf_1"/>
    <property type="match status" value="1"/>
</dbReference>
<evidence type="ECO:0000259" key="1">
    <source>
        <dbReference type="PROSITE" id="PS51186"/>
    </source>
</evidence>
<dbReference type="InterPro" id="IPR000182">
    <property type="entry name" value="GNAT_dom"/>
</dbReference>
<reference evidence="2" key="2">
    <citation type="journal article" date="2023" name="IMA Fungus">
        <title>Comparative genomic study of the Penicillium genus elucidates a diverse pangenome and 15 lateral gene transfer events.</title>
        <authorList>
            <person name="Petersen C."/>
            <person name="Sorensen T."/>
            <person name="Nielsen M.R."/>
            <person name="Sondergaard T.E."/>
            <person name="Sorensen J.L."/>
            <person name="Fitzpatrick D.A."/>
            <person name="Frisvad J.C."/>
            <person name="Nielsen K.L."/>
        </authorList>
    </citation>
    <scope>NUCLEOTIDE SEQUENCE</scope>
    <source>
        <strain evidence="2">IBT 15544</strain>
    </source>
</reference>
<dbReference type="GeneID" id="83174650"/>
<dbReference type="InterPro" id="IPR016181">
    <property type="entry name" value="Acyl_CoA_acyltransferase"/>
</dbReference>
<organism evidence="2 3">
    <name type="scientific">Penicillium cinerascens</name>
    <dbReference type="NCBI Taxonomy" id="70096"/>
    <lineage>
        <taxon>Eukaryota</taxon>
        <taxon>Fungi</taxon>
        <taxon>Dikarya</taxon>
        <taxon>Ascomycota</taxon>
        <taxon>Pezizomycotina</taxon>
        <taxon>Eurotiomycetes</taxon>
        <taxon>Eurotiomycetidae</taxon>
        <taxon>Eurotiales</taxon>
        <taxon>Aspergillaceae</taxon>
        <taxon>Penicillium</taxon>
    </lineage>
</organism>
<evidence type="ECO:0000313" key="3">
    <source>
        <dbReference type="Proteomes" id="UP001150904"/>
    </source>
</evidence>
<name>A0A9W9NE50_9EURO</name>
<evidence type="ECO:0000313" key="2">
    <source>
        <dbReference type="EMBL" id="KAJ5218188.1"/>
    </source>
</evidence>
<keyword evidence="3" id="KW-1185">Reference proteome</keyword>
<dbReference type="GO" id="GO:0016747">
    <property type="term" value="F:acyltransferase activity, transferring groups other than amino-acyl groups"/>
    <property type="evidence" value="ECO:0007669"/>
    <property type="project" value="InterPro"/>
</dbReference>
<protein>
    <recommendedName>
        <fullName evidence="1">N-acetyltransferase domain-containing protein</fullName>
    </recommendedName>
</protein>
<comment type="caution">
    <text evidence="2">The sequence shown here is derived from an EMBL/GenBank/DDBJ whole genome shotgun (WGS) entry which is preliminary data.</text>
</comment>
<dbReference type="CDD" id="cd04301">
    <property type="entry name" value="NAT_SF"/>
    <property type="match status" value="1"/>
</dbReference>
<dbReference type="RefSeq" id="XP_058312761.1">
    <property type="nucleotide sequence ID" value="XM_058447350.1"/>
</dbReference>
<accession>A0A9W9NE50</accession>
<dbReference type="Proteomes" id="UP001150904">
    <property type="component" value="Unassembled WGS sequence"/>
</dbReference>
<proteinExistence type="predicted"/>
<dbReference type="EMBL" id="JAPQKR010000004">
    <property type="protein sequence ID" value="KAJ5218188.1"/>
    <property type="molecule type" value="Genomic_DNA"/>
</dbReference>
<sequence length="224" mass="25759">MISKSEVTLIPWDPLSESHREWLYKQRVECSWDMDKVEEIWRDAQIKGEKCIYWIVLPPSDLEGVGSDKLVDTAASINAVPRQPSQIEFVPIGHISLDSKCQESDRIELEIPTEGVFWIKTFFVSRSRQGKGIGRAAMDEVEGLAAREPLCAKTLLLSTLVREDQMRGEYAKVAFGASPKIINQDWYSRRGYRSIKIVENFFDVRDKTGKRWDTKAIFMRKDIA</sequence>